<name>A0ACC2KDL7_PERAE</name>
<comment type="caution">
    <text evidence="1">The sequence shown here is derived from an EMBL/GenBank/DDBJ whole genome shotgun (WGS) entry which is preliminary data.</text>
</comment>
<protein>
    <submittedName>
        <fullName evidence="1">Uncharacterized protein</fullName>
    </submittedName>
</protein>
<evidence type="ECO:0000313" key="1">
    <source>
        <dbReference type="EMBL" id="KAJ8619227.1"/>
    </source>
</evidence>
<dbReference type="EMBL" id="CM056812">
    <property type="protein sequence ID" value="KAJ8619227.1"/>
    <property type="molecule type" value="Genomic_DNA"/>
</dbReference>
<keyword evidence="2" id="KW-1185">Reference proteome</keyword>
<dbReference type="Proteomes" id="UP001234297">
    <property type="component" value="Chromosome 4"/>
</dbReference>
<proteinExistence type="predicted"/>
<organism evidence="1 2">
    <name type="scientific">Persea americana</name>
    <name type="common">Avocado</name>
    <dbReference type="NCBI Taxonomy" id="3435"/>
    <lineage>
        <taxon>Eukaryota</taxon>
        <taxon>Viridiplantae</taxon>
        <taxon>Streptophyta</taxon>
        <taxon>Embryophyta</taxon>
        <taxon>Tracheophyta</taxon>
        <taxon>Spermatophyta</taxon>
        <taxon>Magnoliopsida</taxon>
        <taxon>Magnoliidae</taxon>
        <taxon>Laurales</taxon>
        <taxon>Lauraceae</taxon>
        <taxon>Persea</taxon>
    </lineage>
</organism>
<reference evidence="1 2" key="1">
    <citation type="journal article" date="2022" name="Hortic Res">
        <title>A haplotype resolved chromosomal level avocado genome allows analysis of novel avocado genes.</title>
        <authorList>
            <person name="Nath O."/>
            <person name="Fletcher S.J."/>
            <person name="Hayward A."/>
            <person name="Shaw L.M."/>
            <person name="Masouleh A.K."/>
            <person name="Furtado A."/>
            <person name="Henry R.J."/>
            <person name="Mitter N."/>
        </authorList>
    </citation>
    <scope>NUCLEOTIDE SEQUENCE [LARGE SCALE GENOMIC DNA]</scope>
    <source>
        <strain evidence="2">cv. Hass</strain>
    </source>
</reference>
<sequence length="433" mass="48740">MEIENVKMQTGKKLRGQVTVWLKSVEKVTKEVHEIEFKSREAMGCCKGCFPNCFLRLKLSKQAAKKIEAVSELLQKGRFTDGLFVNLPESRMTLPTSTLLGGTAEKTKEKIWECLMDVNVAVLGVYGIGGVGKTTIMTHIYNQLIEDSIFYSVIWVTVSKASTLEQLQNNIAKSLDLELSKEADEMRRSQELFAAFKRRKKFVLILDDMWIAFPLEKKLPMLAKLKALRMLDLYYTPIEELPQGMEALTNLRCLNLSWTYKLQSLPAGVFLELSNLEDLRMYGNQWRWSSNTVTGGARIEEFKSLRRLANLSTHIADLPSFLSFVNSRNSQCLKTFHLMVDNTRVLGELTTNSVFSVVALVYGRHPVEGRDTTGRKNVLRANELSAGNASTTPTDVATKKLADNDSKAQNALYSGLVDSKLVKVMTCKIAKEI</sequence>
<evidence type="ECO:0000313" key="2">
    <source>
        <dbReference type="Proteomes" id="UP001234297"/>
    </source>
</evidence>
<accession>A0ACC2KDL7</accession>
<gene>
    <name evidence="1" type="ORF">MRB53_015413</name>
</gene>